<dbReference type="InterPro" id="IPR013249">
    <property type="entry name" value="RNA_pol_sigma70_r4_t2"/>
</dbReference>
<dbReference type="CDD" id="cd06171">
    <property type="entry name" value="Sigma70_r4"/>
    <property type="match status" value="1"/>
</dbReference>
<dbReference type="PANTHER" id="PTHR43133:SF46">
    <property type="entry name" value="RNA POLYMERASE SIGMA-70 FACTOR ECF SUBFAMILY"/>
    <property type="match status" value="1"/>
</dbReference>
<evidence type="ECO:0000256" key="4">
    <source>
        <dbReference type="ARBA" id="ARBA00023125"/>
    </source>
</evidence>
<evidence type="ECO:0000256" key="1">
    <source>
        <dbReference type="ARBA" id="ARBA00010641"/>
    </source>
</evidence>
<dbReference type="SUPFAM" id="SSF88659">
    <property type="entry name" value="Sigma3 and sigma4 domains of RNA polymerase sigma factors"/>
    <property type="match status" value="1"/>
</dbReference>
<keyword evidence="5 6" id="KW-0804">Transcription</keyword>
<dbReference type="AlphaFoldDB" id="A0A398CI38"/>
<reference evidence="9 10" key="1">
    <citation type="submission" date="2018-09" db="EMBL/GenBank/DDBJ databases">
        <title>Cohnella cavernae sp. nov., isolated from a karst cave.</title>
        <authorList>
            <person name="Zhu H."/>
        </authorList>
    </citation>
    <scope>NUCLEOTIDE SEQUENCE [LARGE SCALE GENOMIC DNA]</scope>
    <source>
        <strain evidence="9 10">K2E09-144</strain>
    </source>
</reference>
<evidence type="ECO:0000313" key="10">
    <source>
        <dbReference type="Proteomes" id="UP000266340"/>
    </source>
</evidence>
<dbReference type="GO" id="GO:0006352">
    <property type="term" value="P:DNA-templated transcription initiation"/>
    <property type="evidence" value="ECO:0007669"/>
    <property type="project" value="InterPro"/>
</dbReference>
<dbReference type="InterPro" id="IPR039425">
    <property type="entry name" value="RNA_pol_sigma-70-like"/>
</dbReference>
<dbReference type="PANTHER" id="PTHR43133">
    <property type="entry name" value="RNA POLYMERASE ECF-TYPE SIGMA FACTO"/>
    <property type="match status" value="1"/>
</dbReference>
<keyword evidence="2 6" id="KW-0805">Transcription regulation</keyword>
<evidence type="ECO:0000259" key="7">
    <source>
        <dbReference type="Pfam" id="PF04542"/>
    </source>
</evidence>
<dbReference type="InterPro" id="IPR014284">
    <property type="entry name" value="RNA_pol_sigma-70_dom"/>
</dbReference>
<dbReference type="EMBL" id="QXJM01000040">
    <property type="protein sequence ID" value="RIE01672.1"/>
    <property type="molecule type" value="Genomic_DNA"/>
</dbReference>
<comment type="caution">
    <text evidence="9">The sequence shown here is derived from an EMBL/GenBank/DDBJ whole genome shotgun (WGS) entry which is preliminary data.</text>
</comment>
<comment type="similarity">
    <text evidence="1 6">Belongs to the sigma-70 factor family. ECF subfamily.</text>
</comment>
<dbReference type="InterPro" id="IPR013325">
    <property type="entry name" value="RNA_pol_sigma_r2"/>
</dbReference>
<dbReference type="Gene3D" id="1.10.1740.10">
    <property type="match status" value="1"/>
</dbReference>
<dbReference type="GO" id="GO:0006950">
    <property type="term" value="P:response to stress"/>
    <property type="evidence" value="ECO:0007669"/>
    <property type="project" value="UniProtKB-ARBA"/>
</dbReference>
<dbReference type="OrthoDB" id="9794508at2"/>
<sequence>MTEGMDKRAIFDELMMTYGKDVWNYAYFMTKRRDLADDIVQDVFLKVYGHMDIFHGGTSVKSWLLTITRNTALDYLKTAWIRRVQLFPDRFRTETHLSAENEWFGNEEKRRIWKLVLELPRKQREVLLLATHYQMPMKEISDLLGLSEGTVKSRLYRARQAVGKQLADGVSERSERT</sequence>
<dbReference type="InterPro" id="IPR007627">
    <property type="entry name" value="RNA_pol_sigma70_r2"/>
</dbReference>
<protein>
    <recommendedName>
        <fullName evidence="6">RNA polymerase sigma factor</fullName>
    </recommendedName>
</protein>
<evidence type="ECO:0000256" key="2">
    <source>
        <dbReference type="ARBA" id="ARBA00023015"/>
    </source>
</evidence>
<organism evidence="9 10">
    <name type="scientific">Cohnella faecalis</name>
    <dbReference type="NCBI Taxonomy" id="2315694"/>
    <lineage>
        <taxon>Bacteria</taxon>
        <taxon>Bacillati</taxon>
        <taxon>Bacillota</taxon>
        <taxon>Bacilli</taxon>
        <taxon>Bacillales</taxon>
        <taxon>Paenibacillaceae</taxon>
        <taxon>Cohnella</taxon>
    </lineage>
</organism>
<dbReference type="GO" id="GO:0003677">
    <property type="term" value="F:DNA binding"/>
    <property type="evidence" value="ECO:0007669"/>
    <property type="project" value="UniProtKB-KW"/>
</dbReference>
<dbReference type="Pfam" id="PF04542">
    <property type="entry name" value="Sigma70_r2"/>
    <property type="match status" value="1"/>
</dbReference>
<evidence type="ECO:0000256" key="3">
    <source>
        <dbReference type="ARBA" id="ARBA00023082"/>
    </source>
</evidence>
<feature type="domain" description="RNA polymerase sigma factor 70 region 4 type 2" evidence="8">
    <location>
        <begin position="110"/>
        <end position="161"/>
    </location>
</feature>
<evidence type="ECO:0000259" key="8">
    <source>
        <dbReference type="Pfam" id="PF08281"/>
    </source>
</evidence>
<keyword evidence="10" id="KW-1185">Reference proteome</keyword>
<dbReference type="GO" id="GO:0016987">
    <property type="term" value="F:sigma factor activity"/>
    <property type="evidence" value="ECO:0007669"/>
    <property type="project" value="UniProtKB-KW"/>
</dbReference>
<dbReference type="PROSITE" id="PS01063">
    <property type="entry name" value="SIGMA70_ECF"/>
    <property type="match status" value="1"/>
</dbReference>
<dbReference type="InterPro" id="IPR036388">
    <property type="entry name" value="WH-like_DNA-bd_sf"/>
</dbReference>
<gene>
    <name evidence="9" type="ORF">D3H35_22885</name>
</gene>
<dbReference type="InterPro" id="IPR013324">
    <property type="entry name" value="RNA_pol_sigma_r3/r4-like"/>
</dbReference>
<dbReference type="NCBIfam" id="TIGR02937">
    <property type="entry name" value="sigma70-ECF"/>
    <property type="match status" value="1"/>
</dbReference>
<dbReference type="Proteomes" id="UP000266340">
    <property type="component" value="Unassembled WGS sequence"/>
</dbReference>
<evidence type="ECO:0000313" key="9">
    <source>
        <dbReference type="EMBL" id="RIE01672.1"/>
    </source>
</evidence>
<dbReference type="Pfam" id="PF08281">
    <property type="entry name" value="Sigma70_r4_2"/>
    <property type="match status" value="1"/>
</dbReference>
<evidence type="ECO:0000256" key="6">
    <source>
        <dbReference type="RuleBase" id="RU000716"/>
    </source>
</evidence>
<accession>A0A398CI38</accession>
<feature type="domain" description="RNA polymerase sigma-70 region 2" evidence="7">
    <location>
        <begin position="14"/>
        <end position="80"/>
    </location>
</feature>
<dbReference type="InterPro" id="IPR000838">
    <property type="entry name" value="RNA_pol_sigma70_ECF_CS"/>
</dbReference>
<name>A0A398CI38_9BACL</name>
<keyword evidence="3 6" id="KW-0731">Sigma factor</keyword>
<dbReference type="Gene3D" id="1.10.10.10">
    <property type="entry name" value="Winged helix-like DNA-binding domain superfamily/Winged helix DNA-binding domain"/>
    <property type="match status" value="1"/>
</dbReference>
<keyword evidence="4 6" id="KW-0238">DNA-binding</keyword>
<evidence type="ECO:0000256" key="5">
    <source>
        <dbReference type="ARBA" id="ARBA00023163"/>
    </source>
</evidence>
<dbReference type="SUPFAM" id="SSF88946">
    <property type="entry name" value="Sigma2 domain of RNA polymerase sigma factors"/>
    <property type="match status" value="1"/>
</dbReference>
<proteinExistence type="inferred from homology"/>